<accession>A0A5B8RCK9</accession>
<proteinExistence type="predicted"/>
<dbReference type="AlphaFoldDB" id="A0A5B8RCK9"/>
<reference evidence="1" key="1">
    <citation type="submission" date="2019-06" db="EMBL/GenBank/DDBJ databases">
        <authorList>
            <person name="Murdoch R.W."/>
            <person name="Fathepure B."/>
        </authorList>
    </citation>
    <scope>NUCLEOTIDE SEQUENCE</scope>
</reference>
<dbReference type="NCBIfam" id="NF041374">
    <property type="entry name" value="GDCCVxC"/>
    <property type="match status" value="1"/>
</dbReference>
<gene>
    <name evidence="1" type="ORF">KBTEX_00735</name>
</gene>
<sequence>MARPLCLEYAGAIYHVFSRGNRRDPIYLDDQSFASFLDLLGEACVRFNGIVHAYCLMCPLGRLRGYLVGQCQVPRLAPWRRYREGEMVEVILQSVITCPECGHRKTETMPTDACTYFYECESCGALLKPKPGDCCVFCSFGSVACPPVQEGSGCCTPGE</sequence>
<name>A0A5B8RCK9_9ZZZZ</name>
<dbReference type="InterPro" id="IPR047677">
    <property type="entry name" value="GDCCVxC"/>
</dbReference>
<dbReference type="EMBL" id="MN079083">
    <property type="protein sequence ID" value="QEA04427.1"/>
    <property type="molecule type" value="Genomic_DNA"/>
</dbReference>
<organism evidence="1">
    <name type="scientific">uncultured organism</name>
    <dbReference type="NCBI Taxonomy" id="155900"/>
    <lineage>
        <taxon>unclassified sequences</taxon>
        <taxon>environmental samples</taxon>
    </lineage>
</organism>
<protein>
    <submittedName>
        <fullName evidence="1">Uncharacterized protein</fullName>
    </submittedName>
</protein>
<evidence type="ECO:0000313" key="1">
    <source>
        <dbReference type="EMBL" id="QEA04427.1"/>
    </source>
</evidence>